<accession>A0A0L0GYK5</accession>
<dbReference type="OrthoDB" id="9791537at2"/>
<comment type="caution">
    <text evidence="3">The sequence shown here is derived from an EMBL/GenBank/DDBJ whole genome shotgun (WGS) entry which is preliminary data.</text>
</comment>
<dbReference type="PANTHER" id="PTHR46558">
    <property type="entry name" value="TRACRIPTIONAL REGULATORY PROTEIN-RELATED-RELATED"/>
    <property type="match status" value="1"/>
</dbReference>
<dbReference type="PANTHER" id="PTHR46558:SF4">
    <property type="entry name" value="DNA-BIDING PHAGE PROTEIN"/>
    <property type="match status" value="1"/>
</dbReference>
<organism evidence="3 4">
    <name type="scientific">Trabulsiella odontotermitis</name>
    <dbReference type="NCBI Taxonomy" id="379893"/>
    <lineage>
        <taxon>Bacteria</taxon>
        <taxon>Pseudomonadati</taxon>
        <taxon>Pseudomonadota</taxon>
        <taxon>Gammaproteobacteria</taxon>
        <taxon>Enterobacterales</taxon>
        <taxon>Enterobacteriaceae</taxon>
        <taxon>Trabulsiella</taxon>
    </lineage>
</organism>
<proteinExistence type="predicted"/>
<reference evidence="3 4" key="1">
    <citation type="journal article" date="2015" name="Appl. Environ. Microbiol.">
        <title>The Enterobacterium Trabulsiella odontotermitis Presents Novel Adaptations Related to Its Association with Fungus-Growing Termites.</title>
        <authorList>
            <person name="Sapountzis P."/>
            <person name="Gruntjes T."/>
            <person name="Otani S."/>
            <person name="Estevez J."/>
            <person name="da Costa R.R."/>
            <person name="Plunkett G.3rd."/>
            <person name="Perna N.T."/>
            <person name="Poulsen M."/>
        </authorList>
    </citation>
    <scope>NUCLEOTIDE SEQUENCE [LARGE SCALE GENOMIC DNA]</scope>
    <source>
        <strain evidence="3 4">12</strain>
    </source>
</reference>
<feature type="domain" description="HTH cro/C1-type" evidence="2">
    <location>
        <begin position="11"/>
        <end position="65"/>
    </location>
</feature>
<keyword evidence="4" id="KW-1185">Reference proteome</keyword>
<name>A0A0L0GYK5_9ENTR</name>
<dbReference type="InterPro" id="IPR001387">
    <property type="entry name" value="Cro/C1-type_HTH"/>
</dbReference>
<evidence type="ECO:0000313" key="4">
    <source>
        <dbReference type="Proteomes" id="UP000037393"/>
    </source>
</evidence>
<dbReference type="SMART" id="SM00530">
    <property type="entry name" value="HTH_XRE"/>
    <property type="match status" value="1"/>
</dbReference>
<dbReference type="PROSITE" id="PS50943">
    <property type="entry name" value="HTH_CROC1"/>
    <property type="match status" value="1"/>
</dbReference>
<sequence>MKSTTKMSDRIVARRTELGLTQRGLAKLVGLSSVSILKWENGQNEPSGKNLFALSGALKCSPTWLLFGDEDKAPTPADQLPVELDSQQLQLLDLFSQLPESEKSQIINEMSARVENFNRLFEELLKARKSRKL</sequence>
<dbReference type="Gene3D" id="1.10.260.40">
    <property type="entry name" value="lambda repressor-like DNA-binding domains"/>
    <property type="match status" value="1"/>
</dbReference>
<dbReference type="GO" id="GO:0003677">
    <property type="term" value="F:DNA binding"/>
    <property type="evidence" value="ECO:0007669"/>
    <property type="project" value="UniProtKB-KW"/>
</dbReference>
<dbReference type="CDD" id="cd00093">
    <property type="entry name" value="HTH_XRE"/>
    <property type="match status" value="1"/>
</dbReference>
<evidence type="ECO:0000313" key="3">
    <source>
        <dbReference type="EMBL" id="KNC94007.1"/>
    </source>
</evidence>
<evidence type="ECO:0000256" key="1">
    <source>
        <dbReference type="ARBA" id="ARBA00023125"/>
    </source>
</evidence>
<dbReference type="EMBL" id="JNGI01000035">
    <property type="protein sequence ID" value="KNC94007.1"/>
    <property type="molecule type" value="Genomic_DNA"/>
</dbReference>
<dbReference type="Proteomes" id="UP000037393">
    <property type="component" value="Unassembled WGS sequence"/>
</dbReference>
<dbReference type="SUPFAM" id="SSF47413">
    <property type="entry name" value="lambda repressor-like DNA-binding domains"/>
    <property type="match status" value="1"/>
</dbReference>
<gene>
    <name evidence="3" type="ORF">GM31_16675</name>
</gene>
<evidence type="ECO:0000259" key="2">
    <source>
        <dbReference type="PROSITE" id="PS50943"/>
    </source>
</evidence>
<dbReference type="InterPro" id="IPR010982">
    <property type="entry name" value="Lambda_DNA-bd_dom_sf"/>
</dbReference>
<protein>
    <submittedName>
        <fullName evidence="3">Transcriptional regulator</fullName>
    </submittedName>
</protein>
<dbReference type="AlphaFoldDB" id="A0A0L0GYK5"/>
<dbReference type="NCBIfam" id="NF007257">
    <property type="entry name" value="PRK09706.1"/>
    <property type="match status" value="1"/>
</dbReference>
<keyword evidence="1" id="KW-0238">DNA-binding</keyword>
<dbReference type="Pfam" id="PF01381">
    <property type="entry name" value="HTH_3"/>
    <property type="match status" value="1"/>
</dbReference>
<dbReference type="PATRIC" id="fig|379893.4.peg.3389"/>